<dbReference type="Pfam" id="PF01546">
    <property type="entry name" value="Peptidase_M20"/>
    <property type="match status" value="1"/>
</dbReference>
<dbReference type="Gene3D" id="3.40.630.10">
    <property type="entry name" value="Zn peptidases"/>
    <property type="match status" value="1"/>
</dbReference>
<evidence type="ECO:0000256" key="8">
    <source>
        <dbReference type="ARBA" id="ARBA00023049"/>
    </source>
</evidence>
<evidence type="ECO:0000256" key="1">
    <source>
        <dbReference type="ARBA" id="ARBA00001947"/>
    </source>
</evidence>
<dbReference type="SUPFAM" id="SSF53187">
    <property type="entry name" value="Zn-dependent exopeptidases"/>
    <property type="match status" value="1"/>
</dbReference>
<comment type="caution">
    <text evidence="9">The sequence shown here is derived from an EMBL/GenBank/DDBJ whole genome shotgun (WGS) entry which is preliminary data.</text>
</comment>
<dbReference type="GO" id="GO:0008777">
    <property type="term" value="F:acetylornithine deacetylase activity"/>
    <property type="evidence" value="ECO:0007669"/>
    <property type="project" value="TreeGrafter"/>
</dbReference>
<dbReference type="GO" id="GO:0008270">
    <property type="term" value="F:zinc ion binding"/>
    <property type="evidence" value="ECO:0007669"/>
    <property type="project" value="InterPro"/>
</dbReference>
<evidence type="ECO:0000313" key="9">
    <source>
        <dbReference type="EMBL" id="HJG37416.1"/>
    </source>
</evidence>
<dbReference type="SUPFAM" id="SSF55031">
    <property type="entry name" value="Bacterial exopeptidase dimerisation domain"/>
    <property type="match status" value="1"/>
</dbReference>
<reference evidence="9" key="1">
    <citation type="journal article" date="2021" name="PeerJ">
        <title>Extensive microbial diversity within the chicken gut microbiome revealed by metagenomics and culture.</title>
        <authorList>
            <person name="Gilroy R."/>
            <person name="Ravi A."/>
            <person name="Getino M."/>
            <person name="Pursley I."/>
            <person name="Horton D.L."/>
            <person name="Alikhan N.F."/>
            <person name="Baker D."/>
            <person name="Gharbi K."/>
            <person name="Hall N."/>
            <person name="Watson M."/>
            <person name="Adriaenssens E.M."/>
            <person name="Foster-Nyarko E."/>
            <person name="Jarju S."/>
            <person name="Secka A."/>
            <person name="Antonio M."/>
            <person name="Oren A."/>
            <person name="Chaudhuri R.R."/>
            <person name="La Ragione R."/>
            <person name="Hildebrand F."/>
            <person name="Pallen M.J."/>
        </authorList>
    </citation>
    <scope>NUCLEOTIDE SEQUENCE</scope>
    <source>
        <strain evidence="9">ChiHjej13B12-9602</strain>
    </source>
</reference>
<sequence>MADSKTLEHIDQWVEDNWEDVVKDIEKLVNIPSQEDLDHAGEGMPYGPGPLKALEAGLEMCERMGMKAANHEGYVGTADYTGEHDDKKICIIGHLDTVPCGPGWSQDPHKMTRRDGYLIGRGTLDDKGPFVVSAYAAKYWHEQGYQFPYTLRFILGCNEETGFLDVYYYKEHFEEPAFIMSPDAEYPVSAGEKGIYQGVFTSGPISDGKIVSWNAGEAPNAIPSDAFVVVNADISKLPTCQGIILTDEGNGNVRIDAKGKGGHAAKPEGTKNAIGMLVDYMLDNDLVSESERQFLNLQKTLIDDYSGEGVGVKAEDDLFGPLTIIGGTAWKGDDGILHQSCDSRYPTTFSCEEFEI</sequence>
<dbReference type="EC" id="3.4.13.-" evidence="9"/>
<dbReference type="EMBL" id="DYUZ01000025">
    <property type="protein sequence ID" value="HJG37416.1"/>
    <property type="molecule type" value="Genomic_DNA"/>
</dbReference>
<dbReference type="GO" id="GO:0016805">
    <property type="term" value="F:dipeptidase activity"/>
    <property type="evidence" value="ECO:0007669"/>
    <property type="project" value="UniProtKB-KW"/>
</dbReference>
<keyword evidence="7 9" id="KW-0224">Dipeptidase</keyword>
<gene>
    <name evidence="9" type="ORF">K8V70_06090</name>
</gene>
<dbReference type="RefSeq" id="WP_273190220.1">
    <property type="nucleotide sequence ID" value="NZ_DYUZ01000025.1"/>
</dbReference>
<comment type="cofactor">
    <cofactor evidence="1">
        <name>Zn(2+)</name>
        <dbReference type="ChEBI" id="CHEBI:29105"/>
    </cofactor>
</comment>
<evidence type="ECO:0000256" key="2">
    <source>
        <dbReference type="ARBA" id="ARBA00006247"/>
    </source>
</evidence>
<reference evidence="9" key="2">
    <citation type="submission" date="2021-09" db="EMBL/GenBank/DDBJ databases">
        <authorList>
            <person name="Gilroy R."/>
        </authorList>
    </citation>
    <scope>NUCLEOTIDE SEQUENCE</scope>
    <source>
        <strain evidence="9">ChiHjej13B12-9602</strain>
    </source>
</reference>
<dbReference type="GO" id="GO:0006526">
    <property type="term" value="P:L-arginine biosynthetic process"/>
    <property type="evidence" value="ECO:0007669"/>
    <property type="project" value="TreeGrafter"/>
</dbReference>
<dbReference type="AlphaFoldDB" id="A0A921ITS8"/>
<evidence type="ECO:0000256" key="7">
    <source>
        <dbReference type="ARBA" id="ARBA00022997"/>
    </source>
</evidence>
<protein>
    <submittedName>
        <fullName evidence="9">Sapep family Mn(2+)-dependent dipeptidase</fullName>
        <ecNumber evidence="9">3.4.13.-</ecNumber>
    </submittedName>
</protein>
<dbReference type="Proteomes" id="UP000753256">
    <property type="component" value="Unassembled WGS sequence"/>
</dbReference>
<accession>A0A921ITS8</accession>
<keyword evidence="8" id="KW-0482">Metalloprotease</keyword>
<comment type="similarity">
    <text evidence="2">Belongs to the peptidase M20A family.</text>
</comment>
<dbReference type="PANTHER" id="PTHR43808:SF31">
    <property type="entry name" value="N-ACETYL-L-CITRULLINE DEACETYLASE"/>
    <property type="match status" value="1"/>
</dbReference>
<organism evidence="9 10">
    <name type="scientific">Enorma phocaeensis</name>
    <dbReference type="NCBI Taxonomy" id="1871019"/>
    <lineage>
        <taxon>Bacteria</taxon>
        <taxon>Bacillati</taxon>
        <taxon>Actinomycetota</taxon>
        <taxon>Coriobacteriia</taxon>
        <taxon>Coriobacteriales</taxon>
        <taxon>Coriobacteriaceae</taxon>
        <taxon>Enorma</taxon>
    </lineage>
</organism>
<dbReference type="InterPro" id="IPR036264">
    <property type="entry name" value="Bact_exopeptidase_dim_dom"/>
</dbReference>
<dbReference type="GO" id="GO:0006508">
    <property type="term" value="P:proteolysis"/>
    <property type="evidence" value="ECO:0007669"/>
    <property type="project" value="UniProtKB-KW"/>
</dbReference>
<dbReference type="InterPro" id="IPR002933">
    <property type="entry name" value="Peptidase_M20"/>
</dbReference>
<dbReference type="InterPro" id="IPR050072">
    <property type="entry name" value="Peptidase_M20A"/>
</dbReference>
<dbReference type="InterPro" id="IPR010964">
    <property type="entry name" value="M20A_pepV-rel"/>
</dbReference>
<dbReference type="GO" id="GO:0008237">
    <property type="term" value="F:metallopeptidase activity"/>
    <property type="evidence" value="ECO:0007669"/>
    <property type="project" value="UniProtKB-KW"/>
</dbReference>
<evidence type="ECO:0000256" key="5">
    <source>
        <dbReference type="ARBA" id="ARBA00022801"/>
    </source>
</evidence>
<keyword evidence="6" id="KW-0862">Zinc</keyword>
<dbReference type="NCBIfam" id="TIGR01887">
    <property type="entry name" value="dipeptidaselike"/>
    <property type="match status" value="1"/>
</dbReference>
<keyword evidence="5 9" id="KW-0378">Hydrolase</keyword>
<evidence type="ECO:0000256" key="3">
    <source>
        <dbReference type="ARBA" id="ARBA00022670"/>
    </source>
</evidence>
<evidence type="ECO:0000313" key="10">
    <source>
        <dbReference type="Proteomes" id="UP000753256"/>
    </source>
</evidence>
<dbReference type="PANTHER" id="PTHR43808">
    <property type="entry name" value="ACETYLORNITHINE DEACETYLASE"/>
    <property type="match status" value="1"/>
</dbReference>
<evidence type="ECO:0000256" key="6">
    <source>
        <dbReference type="ARBA" id="ARBA00022833"/>
    </source>
</evidence>
<evidence type="ECO:0000256" key="4">
    <source>
        <dbReference type="ARBA" id="ARBA00022723"/>
    </source>
</evidence>
<keyword evidence="4" id="KW-0479">Metal-binding</keyword>
<name>A0A921ITS8_9ACTN</name>
<dbReference type="Gene3D" id="3.30.70.360">
    <property type="match status" value="2"/>
</dbReference>
<keyword evidence="3" id="KW-0645">Protease</keyword>
<proteinExistence type="inferred from homology"/>